<dbReference type="RefSeq" id="WP_092474123.1">
    <property type="nucleotide sequence ID" value="NZ_FOOX01000020.1"/>
</dbReference>
<dbReference type="GO" id="GO:0005737">
    <property type="term" value="C:cytoplasm"/>
    <property type="evidence" value="ECO:0007669"/>
    <property type="project" value="TreeGrafter"/>
</dbReference>
<keyword evidence="6" id="KW-1185">Reference proteome</keyword>
<sequence length="194" mass="22325">MRAANETQRINIFQLVKQINIVEIINRYNIVELKKRGRRWAARCPIHDDHSPSFVVFPNGTWKCFGCGEHGDGVDLVAKIFNLELIEAARMIARDFGIEVNKPLSSASRRKIMQQAKKREKERILCERLDKAYETLSLLVRTINYSLAAGGYQAHCDLAGLLHKVDYYEYLVECLLSSNAEIQMMALNSFNREF</sequence>
<dbReference type="PANTHER" id="PTHR30313:SF2">
    <property type="entry name" value="DNA PRIMASE"/>
    <property type="match status" value="1"/>
</dbReference>
<keyword evidence="2" id="KW-0863">Zinc-finger</keyword>
<gene>
    <name evidence="5" type="ORF">SAMN05660649_04242</name>
</gene>
<evidence type="ECO:0000259" key="4">
    <source>
        <dbReference type="SMART" id="SM00400"/>
    </source>
</evidence>
<protein>
    <submittedName>
        <fullName evidence="5">DNA primase</fullName>
    </submittedName>
</protein>
<dbReference type="STRING" id="341036.SAMN05660649_04242"/>
<evidence type="ECO:0000256" key="2">
    <source>
        <dbReference type="ARBA" id="ARBA00022771"/>
    </source>
</evidence>
<dbReference type="PANTHER" id="PTHR30313">
    <property type="entry name" value="DNA PRIMASE"/>
    <property type="match status" value="1"/>
</dbReference>
<dbReference type="Proteomes" id="UP000199337">
    <property type="component" value="Unassembled WGS sequence"/>
</dbReference>
<accession>A0A1I2Y5Z5</accession>
<dbReference type="Pfam" id="PF01807">
    <property type="entry name" value="Zn_ribbon_DnaG"/>
    <property type="match status" value="1"/>
</dbReference>
<feature type="domain" description="Zinc finger CHC2-type" evidence="4">
    <location>
        <begin position="40"/>
        <end position="93"/>
    </location>
</feature>
<reference evidence="6" key="1">
    <citation type="submission" date="2016-10" db="EMBL/GenBank/DDBJ databases">
        <authorList>
            <person name="Varghese N."/>
            <person name="Submissions S."/>
        </authorList>
    </citation>
    <scope>NUCLEOTIDE SEQUENCE [LARGE SCALE GENOMIC DNA]</scope>
    <source>
        <strain evidence="6">DSM 17038</strain>
    </source>
</reference>
<proteinExistence type="predicted"/>
<dbReference type="Gene3D" id="3.90.580.10">
    <property type="entry name" value="Zinc finger, CHC2-type domain"/>
    <property type="match status" value="1"/>
</dbReference>
<organism evidence="5 6">
    <name type="scientific">Desulfotruncus arcticus DSM 17038</name>
    <dbReference type="NCBI Taxonomy" id="1121424"/>
    <lineage>
        <taxon>Bacteria</taxon>
        <taxon>Bacillati</taxon>
        <taxon>Bacillota</taxon>
        <taxon>Clostridia</taxon>
        <taxon>Eubacteriales</taxon>
        <taxon>Desulfallaceae</taxon>
        <taxon>Desulfotruncus</taxon>
    </lineage>
</organism>
<keyword evidence="3" id="KW-0862">Zinc</keyword>
<evidence type="ECO:0000256" key="3">
    <source>
        <dbReference type="ARBA" id="ARBA00022833"/>
    </source>
</evidence>
<dbReference type="SMART" id="SM00400">
    <property type="entry name" value="ZnF_CHCC"/>
    <property type="match status" value="1"/>
</dbReference>
<dbReference type="GO" id="GO:0003677">
    <property type="term" value="F:DNA binding"/>
    <property type="evidence" value="ECO:0007669"/>
    <property type="project" value="InterPro"/>
</dbReference>
<dbReference type="InterPro" id="IPR002694">
    <property type="entry name" value="Znf_CHC2"/>
</dbReference>
<dbReference type="InterPro" id="IPR036977">
    <property type="entry name" value="DNA_primase_Znf_CHC2"/>
</dbReference>
<dbReference type="OrthoDB" id="9773296at2"/>
<evidence type="ECO:0000313" key="6">
    <source>
        <dbReference type="Proteomes" id="UP000199337"/>
    </source>
</evidence>
<dbReference type="AlphaFoldDB" id="A0A1I2Y5Z5"/>
<keyword evidence="1" id="KW-0479">Metal-binding</keyword>
<evidence type="ECO:0000313" key="5">
    <source>
        <dbReference type="EMBL" id="SFH20787.1"/>
    </source>
</evidence>
<evidence type="ECO:0000256" key="1">
    <source>
        <dbReference type="ARBA" id="ARBA00022723"/>
    </source>
</evidence>
<dbReference type="SUPFAM" id="SSF57783">
    <property type="entry name" value="Zinc beta-ribbon"/>
    <property type="match status" value="1"/>
</dbReference>
<dbReference type="InterPro" id="IPR050219">
    <property type="entry name" value="DnaG_primase"/>
</dbReference>
<dbReference type="GO" id="GO:0003899">
    <property type="term" value="F:DNA-directed RNA polymerase activity"/>
    <property type="evidence" value="ECO:0007669"/>
    <property type="project" value="InterPro"/>
</dbReference>
<dbReference type="EMBL" id="FOOX01000020">
    <property type="protein sequence ID" value="SFH20787.1"/>
    <property type="molecule type" value="Genomic_DNA"/>
</dbReference>
<dbReference type="GO" id="GO:0006269">
    <property type="term" value="P:DNA replication, synthesis of primer"/>
    <property type="evidence" value="ECO:0007669"/>
    <property type="project" value="TreeGrafter"/>
</dbReference>
<name>A0A1I2Y5Z5_9FIRM</name>
<dbReference type="GO" id="GO:0008270">
    <property type="term" value="F:zinc ion binding"/>
    <property type="evidence" value="ECO:0007669"/>
    <property type="project" value="UniProtKB-KW"/>
</dbReference>